<dbReference type="GO" id="GO:0016857">
    <property type="term" value="F:racemase and epimerase activity, acting on carbohydrates and derivatives"/>
    <property type="evidence" value="ECO:0007669"/>
    <property type="project" value="InterPro"/>
</dbReference>
<dbReference type="GO" id="GO:0005975">
    <property type="term" value="P:carbohydrate metabolic process"/>
    <property type="evidence" value="ECO:0007669"/>
    <property type="project" value="InterPro"/>
</dbReference>
<keyword evidence="9" id="KW-1185">Reference proteome</keyword>
<dbReference type="GO" id="GO:0044281">
    <property type="term" value="P:small molecule metabolic process"/>
    <property type="evidence" value="ECO:0007669"/>
    <property type="project" value="UniProtKB-ARBA"/>
</dbReference>
<evidence type="ECO:0000256" key="7">
    <source>
        <dbReference type="ARBA" id="ARBA00030599"/>
    </source>
</evidence>
<gene>
    <name evidence="8" type="primary">RPE1</name>
    <name evidence="8" type="ORF">NGRA_0682</name>
</gene>
<dbReference type="AlphaFoldDB" id="A0A9P6GZW8"/>
<dbReference type="InterPro" id="IPR013785">
    <property type="entry name" value="Aldolase_TIM"/>
</dbReference>
<name>A0A9P6GZW8_9MICR</name>
<dbReference type="GO" id="GO:0046872">
    <property type="term" value="F:metal ion binding"/>
    <property type="evidence" value="ECO:0007669"/>
    <property type="project" value="UniProtKB-KW"/>
</dbReference>
<evidence type="ECO:0000256" key="1">
    <source>
        <dbReference type="ARBA" id="ARBA00005016"/>
    </source>
</evidence>
<keyword evidence="4" id="KW-0413">Isomerase</keyword>
<dbReference type="Pfam" id="PF00834">
    <property type="entry name" value="Ribul_P_3_epim"/>
    <property type="match status" value="1"/>
</dbReference>
<dbReference type="PROSITE" id="PS01086">
    <property type="entry name" value="RIBUL_P_3_EPIMER_2"/>
    <property type="match status" value="1"/>
</dbReference>
<evidence type="ECO:0000256" key="3">
    <source>
        <dbReference type="ARBA" id="ARBA00022723"/>
    </source>
</evidence>
<comment type="caution">
    <text evidence="8">The sequence shown here is derived from an EMBL/GenBank/DDBJ whole genome shotgun (WGS) entry which is preliminary data.</text>
</comment>
<sequence>MERLSISILDADLINIEKVLEELKEQGVKRIHLDILDTSFVENISFGTGIVNEITSRYNFIFDIHIMVNNPVDVLCRLNIGDVDSVTIHWECEGFKKASEYLDSVECSFKKGIAISPGTFIHDVCLESFDMVTIMSVQPGKGGQKFIENTVKKIGDIKAKIKACVDGGINLDTISKVKDFDIIVIGSAYFKAEDKKKFLERAIEIIKE</sequence>
<organism evidence="8 9">
    <name type="scientific">Nosema granulosis</name>
    <dbReference type="NCBI Taxonomy" id="83296"/>
    <lineage>
        <taxon>Eukaryota</taxon>
        <taxon>Fungi</taxon>
        <taxon>Fungi incertae sedis</taxon>
        <taxon>Microsporidia</taxon>
        <taxon>Nosematidae</taxon>
        <taxon>Nosema</taxon>
    </lineage>
</organism>
<evidence type="ECO:0000256" key="4">
    <source>
        <dbReference type="ARBA" id="ARBA00023235"/>
    </source>
</evidence>
<dbReference type="NCBIfam" id="NF004076">
    <property type="entry name" value="PRK05581.1-4"/>
    <property type="match status" value="1"/>
</dbReference>
<evidence type="ECO:0000313" key="8">
    <source>
        <dbReference type="EMBL" id="KAF9764282.1"/>
    </source>
</evidence>
<dbReference type="PANTHER" id="PTHR11749">
    <property type="entry name" value="RIBULOSE-5-PHOSPHATE-3-EPIMERASE"/>
    <property type="match status" value="1"/>
</dbReference>
<dbReference type="OrthoDB" id="1927044at2759"/>
<dbReference type="InterPro" id="IPR011060">
    <property type="entry name" value="RibuloseP-bd_barrel"/>
</dbReference>
<accession>A0A9P6GZW8</accession>
<reference evidence="8 9" key="1">
    <citation type="journal article" date="2020" name="Genome Biol. Evol.">
        <title>Comparative genomics of strictly vertically transmitted, feminizing microsporidia endosymbionts of amphipod crustaceans.</title>
        <authorList>
            <person name="Cormier A."/>
            <person name="Chebbi M.A."/>
            <person name="Giraud I."/>
            <person name="Wattier R."/>
            <person name="Teixeira M."/>
            <person name="Gilbert C."/>
            <person name="Rigaud T."/>
            <person name="Cordaux R."/>
        </authorList>
    </citation>
    <scope>NUCLEOTIDE SEQUENCE [LARGE SCALE GENOMIC DNA]</scope>
    <source>
        <strain evidence="8 9">Ou3-Ou53</strain>
    </source>
</reference>
<comment type="pathway">
    <text evidence="1">Carbohydrate degradation; pentose phosphate pathway; D-xylulose 5-phosphate from D-ribulose 5-phosphate (non-oxidative stage): step 1/1.</text>
</comment>
<dbReference type="PROSITE" id="PS01085">
    <property type="entry name" value="RIBUL_P_3_EPIMER_1"/>
    <property type="match status" value="1"/>
</dbReference>
<keyword evidence="5" id="KW-0170">Cobalt</keyword>
<dbReference type="SUPFAM" id="SSF51366">
    <property type="entry name" value="Ribulose-phoshate binding barrel"/>
    <property type="match status" value="1"/>
</dbReference>
<dbReference type="InterPro" id="IPR000056">
    <property type="entry name" value="Ribul_P_3_epim-like"/>
</dbReference>
<evidence type="ECO:0000256" key="5">
    <source>
        <dbReference type="ARBA" id="ARBA00023285"/>
    </source>
</evidence>
<dbReference type="Gene3D" id="3.20.20.70">
    <property type="entry name" value="Aldolase class I"/>
    <property type="match status" value="1"/>
</dbReference>
<dbReference type="Proteomes" id="UP000740883">
    <property type="component" value="Unassembled WGS sequence"/>
</dbReference>
<evidence type="ECO:0000313" key="9">
    <source>
        <dbReference type="Proteomes" id="UP000740883"/>
    </source>
</evidence>
<keyword evidence="3" id="KW-0479">Metal-binding</keyword>
<dbReference type="EMBL" id="SBJO01000029">
    <property type="protein sequence ID" value="KAF9764282.1"/>
    <property type="molecule type" value="Genomic_DNA"/>
</dbReference>
<protein>
    <recommendedName>
        <fullName evidence="2">Ribulose-phosphate 3-epimerase</fullName>
    </recommendedName>
    <alternativeName>
        <fullName evidence="7">Pentose-5-phosphate 3-epimerase</fullName>
    </alternativeName>
    <alternativeName>
        <fullName evidence="6">RPE</fullName>
    </alternativeName>
</protein>
<proteinExistence type="predicted"/>
<evidence type="ECO:0000256" key="2">
    <source>
        <dbReference type="ARBA" id="ARBA00013920"/>
    </source>
</evidence>
<evidence type="ECO:0000256" key="6">
    <source>
        <dbReference type="ARBA" id="ARBA00029933"/>
    </source>
</evidence>